<name>X1G214_9ZZZZ</name>
<sequence length="225" mass="25469">MSGTLGRHGTGDMLILVTGIISILIGFFLYYKIHLMYLLGIPCLLISLILGSARAALLYIPLTIIFIIRKSLHGKLLAKTFAMLLILGIFIGLTLMIPFLREPFNSLIKDSIRGLKTQVNAAVIGPEVPGRLRSPRMAMEWINREPLSAVIGYGFGSTKESYFEEYTGRFFKTYSPRTNQLSSTLIEMGYPGLIFYFWLIFIAFAINLRFFRNVKDNYWKAVSFG</sequence>
<dbReference type="InterPro" id="IPR007016">
    <property type="entry name" value="O-antigen_ligase-rel_domated"/>
</dbReference>
<dbReference type="Pfam" id="PF04932">
    <property type="entry name" value="Wzy_C"/>
    <property type="match status" value="1"/>
</dbReference>
<feature type="domain" description="O-antigen ligase-related" evidence="6">
    <location>
        <begin position="43"/>
        <end position="197"/>
    </location>
</feature>
<keyword evidence="4 5" id="KW-0472">Membrane</keyword>
<dbReference type="AlphaFoldDB" id="X1G214"/>
<reference evidence="7" key="1">
    <citation type="journal article" date="2014" name="Front. Microbiol.">
        <title>High frequency of phylogenetically diverse reductive dehalogenase-homologous genes in deep subseafloor sedimentary metagenomes.</title>
        <authorList>
            <person name="Kawai M."/>
            <person name="Futagami T."/>
            <person name="Toyoda A."/>
            <person name="Takaki Y."/>
            <person name="Nishi S."/>
            <person name="Hori S."/>
            <person name="Arai W."/>
            <person name="Tsubouchi T."/>
            <person name="Morono Y."/>
            <person name="Uchiyama I."/>
            <person name="Ito T."/>
            <person name="Fujiyama A."/>
            <person name="Inagaki F."/>
            <person name="Takami H."/>
        </authorList>
    </citation>
    <scope>NUCLEOTIDE SEQUENCE</scope>
    <source>
        <strain evidence="7">Expedition CK06-06</strain>
    </source>
</reference>
<feature type="non-terminal residue" evidence="7">
    <location>
        <position position="225"/>
    </location>
</feature>
<evidence type="ECO:0000256" key="2">
    <source>
        <dbReference type="ARBA" id="ARBA00022692"/>
    </source>
</evidence>
<feature type="transmembrane region" description="Helical" evidence="5">
    <location>
        <begin position="37"/>
        <end position="68"/>
    </location>
</feature>
<dbReference type="GO" id="GO:0016020">
    <property type="term" value="C:membrane"/>
    <property type="evidence" value="ECO:0007669"/>
    <property type="project" value="UniProtKB-SubCell"/>
</dbReference>
<feature type="transmembrane region" description="Helical" evidence="5">
    <location>
        <begin position="193"/>
        <end position="211"/>
    </location>
</feature>
<evidence type="ECO:0000313" key="7">
    <source>
        <dbReference type="EMBL" id="GAH51292.1"/>
    </source>
</evidence>
<evidence type="ECO:0000256" key="5">
    <source>
        <dbReference type="SAM" id="Phobius"/>
    </source>
</evidence>
<accession>X1G214</accession>
<feature type="transmembrane region" description="Helical" evidence="5">
    <location>
        <begin position="80"/>
        <end position="100"/>
    </location>
</feature>
<gene>
    <name evidence="7" type="ORF">S03H2_33866</name>
</gene>
<protein>
    <recommendedName>
        <fullName evidence="6">O-antigen ligase-related domain-containing protein</fullName>
    </recommendedName>
</protein>
<evidence type="ECO:0000256" key="1">
    <source>
        <dbReference type="ARBA" id="ARBA00004141"/>
    </source>
</evidence>
<proteinExistence type="predicted"/>
<keyword evidence="3 5" id="KW-1133">Transmembrane helix</keyword>
<evidence type="ECO:0000256" key="4">
    <source>
        <dbReference type="ARBA" id="ARBA00023136"/>
    </source>
</evidence>
<organism evidence="7">
    <name type="scientific">marine sediment metagenome</name>
    <dbReference type="NCBI Taxonomy" id="412755"/>
    <lineage>
        <taxon>unclassified sequences</taxon>
        <taxon>metagenomes</taxon>
        <taxon>ecological metagenomes</taxon>
    </lineage>
</organism>
<evidence type="ECO:0000256" key="3">
    <source>
        <dbReference type="ARBA" id="ARBA00022989"/>
    </source>
</evidence>
<keyword evidence="2 5" id="KW-0812">Transmembrane</keyword>
<comment type="subcellular location">
    <subcellularLocation>
        <location evidence="1">Membrane</location>
        <topology evidence="1">Multi-pass membrane protein</topology>
    </subcellularLocation>
</comment>
<evidence type="ECO:0000259" key="6">
    <source>
        <dbReference type="Pfam" id="PF04932"/>
    </source>
</evidence>
<comment type="caution">
    <text evidence="7">The sequence shown here is derived from an EMBL/GenBank/DDBJ whole genome shotgun (WGS) entry which is preliminary data.</text>
</comment>
<dbReference type="EMBL" id="BARU01020640">
    <property type="protein sequence ID" value="GAH51292.1"/>
    <property type="molecule type" value="Genomic_DNA"/>
</dbReference>
<feature type="transmembrane region" description="Helical" evidence="5">
    <location>
        <begin position="12"/>
        <end position="31"/>
    </location>
</feature>